<dbReference type="InterPro" id="IPR025952">
    <property type="entry name" value="R3H-assoc_dom"/>
</dbReference>
<dbReference type="Proteomes" id="UP000504637">
    <property type="component" value="Unplaced"/>
</dbReference>
<evidence type="ECO:0000256" key="2">
    <source>
        <dbReference type="SAM" id="MobiDB-lite"/>
    </source>
</evidence>
<feature type="region of interest" description="Disordered" evidence="2">
    <location>
        <begin position="36"/>
        <end position="55"/>
    </location>
</feature>
<evidence type="ECO:0000313" key="4">
    <source>
        <dbReference type="Proteomes" id="UP000504637"/>
    </source>
</evidence>
<feature type="region of interest" description="Disordered" evidence="2">
    <location>
        <begin position="60"/>
        <end position="81"/>
    </location>
</feature>
<keyword evidence="1" id="KW-0175">Coiled coil</keyword>
<proteinExistence type="predicted"/>
<dbReference type="Pfam" id="PF13902">
    <property type="entry name" value="R3H-assoc"/>
    <property type="match status" value="1"/>
</dbReference>
<dbReference type="OrthoDB" id="10256743at2759"/>
<reference evidence="5" key="2">
    <citation type="submission" date="2020-04" db="EMBL/GenBank/DDBJ databases">
        <authorList>
            <consortium name="NCBI Genome Project"/>
        </authorList>
    </citation>
    <scope>NUCLEOTIDE SEQUENCE</scope>
    <source>
        <strain evidence="5">CBS 342.82</strain>
    </source>
</reference>
<feature type="domain" description="R3H-associated N-terminal" evidence="3">
    <location>
        <begin position="90"/>
        <end position="203"/>
    </location>
</feature>
<gene>
    <name evidence="5" type="ORF">K489DRAFT_316914</name>
</gene>
<name>A0A6J3M9V9_9PEZI</name>
<feature type="coiled-coil region" evidence="1">
    <location>
        <begin position="183"/>
        <end position="231"/>
    </location>
</feature>
<accession>A0A6J3M9V9</accession>
<dbReference type="GO" id="GO:0003676">
    <property type="term" value="F:nucleic acid binding"/>
    <property type="evidence" value="ECO:0007669"/>
    <property type="project" value="InterPro"/>
</dbReference>
<evidence type="ECO:0000256" key="1">
    <source>
        <dbReference type="SAM" id="Coils"/>
    </source>
</evidence>
<evidence type="ECO:0000259" key="3">
    <source>
        <dbReference type="Pfam" id="PF13902"/>
    </source>
</evidence>
<dbReference type="PANTHER" id="PTHR32019:SF2">
    <property type="entry name" value="R3H DOMAIN-CONTAINING PROTEIN 4"/>
    <property type="match status" value="1"/>
</dbReference>
<dbReference type="AlphaFoldDB" id="A0A6J3M9V9"/>
<dbReference type="SUPFAM" id="SSF82708">
    <property type="entry name" value="R3H domain"/>
    <property type="match status" value="1"/>
</dbReference>
<reference evidence="5" key="3">
    <citation type="submission" date="2025-08" db="UniProtKB">
        <authorList>
            <consortium name="RefSeq"/>
        </authorList>
    </citation>
    <scope>IDENTIFICATION</scope>
    <source>
        <strain evidence="5">CBS 342.82</strain>
    </source>
</reference>
<protein>
    <recommendedName>
        <fullName evidence="3">R3H-associated N-terminal domain-containing protein</fullName>
    </recommendedName>
</protein>
<evidence type="ECO:0000313" key="5">
    <source>
        <dbReference type="RefSeq" id="XP_033461445.1"/>
    </source>
</evidence>
<dbReference type="GeneID" id="54358999"/>
<keyword evidence="4" id="KW-1185">Reference proteome</keyword>
<dbReference type="InterPro" id="IPR036867">
    <property type="entry name" value="R3H_dom_sf"/>
</dbReference>
<dbReference type="RefSeq" id="XP_033461445.1">
    <property type="nucleotide sequence ID" value="XM_033601199.1"/>
</dbReference>
<organism evidence="5">
    <name type="scientific">Dissoconium aciculare CBS 342.82</name>
    <dbReference type="NCBI Taxonomy" id="1314786"/>
    <lineage>
        <taxon>Eukaryota</taxon>
        <taxon>Fungi</taxon>
        <taxon>Dikarya</taxon>
        <taxon>Ascomycota</taxon>
        <taxon>Pezizomycotina</taxon>
        <taxon>Dothideomycetes</taxon>
        <taxon>Dothideomycetidae</taxon>
        <taxon>Mycosphaerellales</taxon>
        <taxon>Dissoconiaceae</taxon>
        <taxon>Dissoconium</taxon>
    </lineage>
</organism>
<feature type="compositionally biased region" description="Low complexity" evidence="2">
    <location>
        <begin position="36"/>
        <end position="50"/>
    </location>
</feature>
<sequence length="347" mass="38046">MAIDPRSPPATPARPATVSYERIEAWAVSQAADALAATSLSPSSTSPAAVRRGEPRGMSVTIDIPLDEPPPVADPKPARPEAVHTVYQRRTPVRRDSLVRREALLKGKEGSRRRQRWENDHLVGNPWANEPPLPIDWAVRPTHPVHRVPYAIAPLWDAGYATAAAERARQAQKARARNADGSAANLTREAARVAQELRAKLKKARGAKGLLQDLEEAVRSFVREWEDKQRQLEDEGAIAESSDDDDEEEIVFVGRSGASHDAVDRHADAALAKDKLIFESLVDDHGAAFGRYLVHAIGTYYGLKTWSVTTTGSPARREAYVSLDVDGPTQRPPLSAADMPRPLWAVI</sequence>
<dbReference type="PANTHER" id="PTHR32019">
    <property type="entry name" value="R3H DOMAIN-CONTAINING PROTEIN 4"/>
    <property type="match status" value="1"/>
</dbReference>
<reference evidence="5" key="1">
    <citation type="submission" date="2020-01" db="EMBL/GenBank/DDBJ databases">
        <authorList>
            <consortium name="DOE Joint Genome Institute"/>
            <person name="Haridas S."/>
            <person name="Albert R."/>
            <person name="Binder M."/>
            <person name="Bloem J."/>
            <person name="Labutti K."/>
            <person name="Salamov A."/>
            <person name="Andreopoulos B."/>
            <person name="Baker S.E."/>
            <person name="Barry K."/>
            <person name="Bills G."/>
            <person name="Bluhm B.H."/>
            <person name="Cannon C."/>
            <person name="Castanera R."/>
            <person name="Culley D.E."/>
            <person name="Daum C."/>
            <person name="Ezra D."/>
            <person name="Gonzalez J.B."/>
            <person name="Henrissat B."/>
            <person name="Kuo A."/>
            <person name="Liang C."/>
            <person name="Lipzen A."/>
            <person name="Lutzoni F."/>
            <person name="Magnuson J."/>
            <person name="Mondo S."/>
            <person name="Nolan M."/>
            <person name="Ohm R."/>
            <person name="Pangilinan J."/>
            <person name="Park H.-J."/>
            <person name="Ramirez L."/>
            <person name="Alfaro M."/>
            <person name="Sun H."/>
            <person name="Tritt A."/>
            <person name="Yoshinaga Y."/>
            <person name="Zwiers L.-H."/>
            <person name="Turgeon B.G."/>
            <person name="Goodwin S.B."/>
            <person name="Spatafora J.W."/>
            <person name="Crous P.W."/>
            <person name="Grigoriev I.V."/>
        </authorList>
    </citation>
    <scope>NUCLEOTIDE SEQUENCE</scope>
    <source>
        <strain evidence="5">CBS 342.82</strain>
    </source>
</reference>
<dbReference type="InterPro" id="IPR039629">
    <property type="entry name" value="R3HDM4"/>
</dbReference>